<sequence>DNMVDFADELLKIAADQKGPKIAAEQNQRCPSAIRAGRILVPRRCKLVSRRGAYGLASGEAAAAQKTEGRGPRY</sequence>
<evidence type="ECO:0000313" key="1">
    <source>
        <dbReference type="EMBL" id="MCI74795.1"/>
    </source>
</evidence>
<feature type="non-terminal residue" evidence="1">
    <location>
        <position position="1"/>
    </location>
</feature>
<name>A0A392USP8_9FABA</name>
<dbReference type="Proteomes" id="UP000265520">
    <property type="component" value="Unassembled WGS sequence"/>
</dbReference>
<dbReference type="EMBL" id="LXQA010868062">
    <property type="protein sequence ID" value="MCI74795.1"/>
    <property type="molecule type" value="Genomic_DNA"/>
</dbReference>
<accession>A0A392USP8</accession>
<reference evidence="1 2" key="1">
    <citation type="journal article" date="2018" name="Front. Plant Sci.">
        <title>Red Clover (Trifolium pratense) and Zigzag Clover (T. medium) - A Picture of Genomic Similarities and Differences.</title>
        <authorList>
            <person name="Dluhosova J."/>
            <person name="Istvanek J."/>
            <person name="Nedelnik J."/>
            <person name="Repkova J."/>
        </authorList>
    </citation>
    <scope>NUCLEOTIDE SEQUENCE [LARGE SCALE GENOMIC DNA]</scope>
    <source>
        <strain evidence="2">cv. 10/8</strain>
        <tissue evidence="1">Leaf</tissue>
    </source>
</reference>
<evidence type="ECO:0000313" key="2">
    <source>
        <dbReference type="Proteomes" id="UP000265520"/>
    </source>
</evidence>
<proteinExistence type="predicted"/>
<organism evidence="1 2">
    <name type="scientific">Trifolium medium</name>
    <dbReference type="NCBI Taxonomy" id="97028"/>
    <lineage>
        <taxon>Eukaryota</taxon>
        <taxon>Viridiplantae</taxon>
        <taxon>Streptophyta</taxon>
        <taxon>Embryophyta</taxon>
        <taxon>Tracheophyta</taxon>
        <taxon>Spermatophyta</taxon>
        <taxon>Magnoliopsida</taxon>
        <taxon>eudicotyledons</taxon>
        <taxon>Gunneridae</taxon>
        <taxon>Pentapetalae</taxon>
        <taxon>rosids</taxon>
        <taxon>fabids</taxon>
        <taxon>Fabales</taxon>
        <taxon>Fabaceae</taxon>
        <taxon>Papilionoideae</taxon>
        <taxon>50 kb inversion clade</taxon>
        <taxon>NPAAA clade</taxon>
        <taxon>Hologalegina</taxon>
        <taxon>IRL clade</taxon>
        <taxon>Trifolieae</taxon>
        <taxon>Trifolium</taxon>
    </lineage>
</organism>
<comment type="caution">
    <text evidence="1">The sequence shown here is derived from an EMBL/GenBank/DDBJ whole genome shotgun (WGS) entry which is preliminary data.</text>
</comment>
<keyword evidence="2" id="KW-1185">Reference proteome</keyword>
<protein>
    <submittedName>
        <fullName evidence="1">Uncharacterized protein</fullName>
    </submittedName>
</protein>
<dbReference type="AlphaFoldDB" id="A0A392USP8"/>